<name>A0ABP5QD10_9ACTN</name>
<comment type="caution">
    <text evidence="3">The sequence shown here is derived from an EMBL/GenBank/DDBJ whole genome shotgun (WGS) entry which is preliminary data.</text>
</comment>
<accession>A0ABP5QD10</accession>
<gene>
    <name evidence="3" type="ORF">GCM10010430_10700</name>
</gene>
<proteinExistence type="predicted"/>
<keyword evidence="4" id="KW-1185">Reference proteome</keyword>
<feature type="transmembrane region" description="Helical" evidence="2">
    <location>
        <begin position="156"/>
        <end position="177"/>
    </location>
</feature>
<feature type="transmembrane region" description="Helical" evidence="2">
    <location>
        <begin position="123"/>
        <end position="144"/>
    </location>
</feature>
<keyword evidence="2" id="KW-1133">Transmembrane helix</keyword>
<evidence type="ECO:0008006" key="5">
    <source>
        <dbReference type="Google" id="ProtNLM"/>
    </source>
</evidence>
<protein>
    <recommendedName>
        <fullName evidence="5">Integral membrane protein</fullName>
    </recommendedName>
</protein>
<evidence type="ECO:0000256" key="2">
    <source>
        <dbReference type="SAM" id="Phobius"/>
    </source>
</evidence>
<feature type="region of interest" description="Disordered" evidence="1">
    <location>
        <begin position="341"/>
        <end position="387"/>
    </location>
</feature>
<keyword evidence="2" id="KW-0472">Membrane</keyword>
<dbReference type="EMBL" id="BAAATR010000003">
    <property type="protein sequence ID" value="GAA2232112.1"/>
    <property type="molecule type" value="Genomic_DNA"/>
</dbReference>
<dbReference type="Proteomes" id="UP001500305">
    <property type="component" value="Unassembled WGS sequence"/>
</dbReference>
<organism evidence="3 4">
    <name type="scientific">Kitasatospora cystarginea</name>
    <dbReference type="NCBI Taxonomy" id="58350"/>
    <lineage>
        <taxon>Bacteria</taxon>
        <taxon>Bacillati</taxon>
        <taxon>Actinomycetota</taxon>
        <taxon>Actinomycetes</taxon>
        <taxon>Kitasatosporales</taxon>
        <taxon>Streptomycetaceae</taxon>
        <taxon>Kitasatospora</taxon>
    </lineage>
</organism>
<reference evidence="4" key="1">
    <citation type="journal article" date="2019" name="Int. J. Syst. Evol. Microbiol.">
        <title>The Global Catalogue of Microorganisms (GCM) 10K type strain sequencing project: providing services to taxonomists for standard genome sequencing and annotation.</title>
        <authorList>
            <consortium name="The Broad Institute Genomics Platform"/>
            <consortium name="The Broad Institute Genome Sequencing Center for Infectious Disease"/>
            <person name="Wu L."/>
            <person name="Ma J."/>
        </authorList>
    </citation>
    <scope>NUCLEOTIDE SEQUENCE [LARGE SCALE GENOMIC DNA]</scope>
    <source>
        <strain evidence="4">JCM 7356</strain>
    </source>
</reference>
<feature type="compositionally biased region" description="Basic residues" evidence="1">
    <location>
        <begin position="371"/>
        <end position="387"/>
    </location>
</feature>
<evidence type="ECO:0000313" key="3">
    <source>
        <dbReference type="EMBL" id="GAA2232112.1"/>
    </source>
</evidence>
<keyword evidence="2" id="KW-0812">Transmembrane</keyword>
<evidence type="ECO:0000256" key="1">
    <source>
        <dbReference type="SAM" id="MobiDB-lite"/>
    </source>
</evidence>
<feature type="transmembrane region" description="Helical" evidence="2">
    <location>
        <begin position="20"/>
        <end position="39"/>
    </location>
</feature>
<feature type="transmembrane region" description="Helical" evidence="2">
    <location>
        <begin position="184"/>
        <end position="202"/>
    </location>
</feature>
<dbReference type="RefSeq" id="WP_344635019.1">
    <property type="nucleotide sequence ID" value="NZ_BAAATR010000003.1"/>
</dbReference>
<evidence type="ECO:0000313" key="4">
    <source>
        <dbReference type="Proteomes" id="UP001500305"/>
    </source>
</evidence>
<feature type="transmembrane region" description="Helical" evidence="2">
    <location>
        <begin position="86"/>
        <end position="111"/>
    </location>
</feature>
<sequence>MTSTLLDGYRTHIVTTHKQPLFLLLVGFICSFVLIRFSVRMIRARVRWWPGNITPGGLHIHHMVFGLGFLLLGGIGVFAANGGHPWIDWFGLAFGIGCGLVLDEFALILHLDDVYWSEQGRKSVDAVILGILGTALLLTGYVPLGVVPGQTASAEAGRWGVVAVIAVNALVSVVTLLKGKVWTGLLGMMVPGLSWIGAVRLARPSSPWARWWYPSRPRRAARALRRERLLHQRADRARTWLFDLIAGAPDKVPAHHTATHRVAERMAARATAHLDAHAARALARRSARLADRRSAAAAGAALAAATDPARHNRAQQRRRVVRAGRSRGYAVRLPAWVGRPGAAGGLRAGVRRGEGGTPGSGAACGPEARTGRRYPGHPRLPHPAPRR</sequence>
<feature type="transmembrane region" description="Helical" evidence="2">
    <location>
        <begin position="60"/>
        <end position="80"/>
    </location>
</feature>